<protein>
    <submittedName>
        <fullName evidence="11">Cas1p-domain-containing protein</fullName>
    </submittedName>
</protein>
<dbReference type="PANTHER" id="PTHR13533:SF1">
    <property type="entry name" value="N-ACETYLNEURAMINATE 9-O-ACETYLTRANSFERASE"/>
    <property type="match status" value="1"/>
</dbReference>
<evidence type="ECO:0000256" key="8">
    <source>
        <dbReference type="SAM" id="MobiDB-lite"/>
    </source>
</evidence>
<keyword evidence="4 9" id="KW-0812">Transmembrane</keyword>
<gene>
    <name evidence="11" type="ORF">K402DRAFT_391458</name>
</gene>
<comment type="similarity">
    <text evidence="2">Belongs to the PC-esterase family. CASD1 subfamily.</text>
</comment>
<keyword evidence="3" id="KW-0808">Transferase</keyword>
<dbReference type="PANTHER" id="PTHR13533">
    <property type="entry name" value="N-ACETYLNEURAMINATE 9-O-ACETYLTRANSFERASE"/>
    <property type="match status" value="1"/>
</dbReference>
<dbReference type="GO" id="GO:0016020">
    <property type="term" value="C:membrane"/>
    <property type="evidence" value="ECO:0007669"/>
    <property type="project" value="UniProtKB-SubCell"/>
</dbReference>
<reference evidence="11" key="1">
    <citation type="journal article" date="2020" name="Stud. Mycol.">
        <title>101 Dothideomycetes genomes: a test case for predicting lifestyles and emergence of pathogens.</title>
        <authorList>
            <person name="Haridas S."/>
            <person name="Albert R."/>
            <person name="Binder M."/>
            <person name="Bloem J."/>
            <person name="Labutti K."/>
            <person name="Salamov A."/>
            <person name="Andreopoulos B."/>
            <person name="Baker S."/>
            <person name="Barry K."/>
            <person name="Bills G."/>
            <person name="Bluhm B."/>
            <person name="Cannon C."/>
            <person name="Castanera R."/>
            <person name="Culley D."/>
            <person name="Daum C."/>
            <person name="Ezra D."/>
            <person name="Gonzalez J."/>
            <person name="Henrissat B."/>
            <person name="Kuo A."/>
            <person name="Liang C."/>
            <person name="Lipzen A."/>
            <person name="Lutzoni F."/>
            <person name="Magnuson J."/>
            <person name="Mondo S."/>
            <person name="Nolan M."/>
            <person name="Ohm R."/>
            <person name="Pangilinan J."/>
            <person name="Park H.-J."/>
            <person name="Ramirez L."/>
            <person name="Alfaro M."/>
            <person name="Sun H."/>
            <person name="Tritt A."/>
            <person name="Yoshinaga Y."/>
            <person name="Zwiers L.-H."/>
            <person name="Turgeon B."/>
            <person name="Goodwin S."/>
            <person name="Spatafora J."/>
            <person name="Crous P."/>
            <person name="Grigoriev I."/>
        </authorList>
    </citation>
    <scope>NUCLEOTIDE SEQUENCE</scope>
    <source>
        <strain evidence="11">CBS 113979</strain>
    </source>
</reference>
<dbReference type="Proteomes" id="UP000800041">
    <property type="component" value="Unassembled WGS sequence"/>
</dbReference>
<name>A0A6G1H6V0_9PEZI</name>
<feature type="transmembrane region" description="Helical" evidence="9">
    <location>
        <begin position="389"/>
        <end position="408"/>
    </location>
</feature>
<feature type="region of interest" description="Disordered" evidence="8">
    <location>
        <begin position="823"/>
        <end position="845"/>
    </location>
</feature>
<dbReference type="InterPro" id="IPR012419">
    <property type="entry name" value="Cas1_AcylTrans_dom"/>
</dbReference>
<dbReference type="GO" id="GO:0005975">
    <property type="term" value="P:carbohydrate metabolic process"/>
    <property type="evidence" value="ECO:0007669"/>
    <property type="project" value="UniProtKB-ARBA"/>
</dbReference>
<feature type="transmembrane region" description="Helical" evidence="9">
    <location>
        <begin position="899"/>
        <end position="920"/>
    </location>
</feature>
<organism evidence="11 12">
    <name type="scientific">Aulographum hederae CBS 113979</name>
    <dbReference type="NCBI Taxonomy" id="1176131"/>
    <lineage>
        <taxon>Eukaryota</taxon>
        <taxon>Fungi</taxon>
        <taxon>Dikarya</taxon>
        <taxon>Ascomycota</taxon>
        <taxon>Pezizomycotina</taxon>
        <taxon>Dothideomycetes</taxon>
        <taxon>Pleosporomycetidae</taxon>
        <taxon>Aulographales</taxon>
        <taxon>Aulographaceae</taxon>
    </lineage>
</organism>
<keyword evidence="5 9" id="KW-1133">Transmembrane helix</keyword>
<dbReference type="Pfam" id="PF07779">
    <property type="entry name" value="Cas1_AcylT"/>
    <property type="match status" value="2"/>
</dbReference>
<dbReference type="GO" id="GO:0005794">
    <property type="term" value="C:Golgi apparatus"/>
    <property type="evidence" value="ECO:0007669"/>
    <property type="project" value="UniProtKB-ARBA"/>
</dbReference>
<proteinExistence type="inferred from homology"/>
<comment type="subcellular location">
    <subcellularLocation>
        <location evidence="1">Membrane</location>
        <topology evidence="1">Multi-pass membrane protein</topology>
    </subcellularLocation>
</comment>
<evidence type="ECO:0000256" key="1">
    <source>
        <dbReference type="ARBA" id="ARBA00004141"/>
    </source>
</evidence>
<evidence type="ECO:0000256" key="9">
    <source>
        <dbReference type="SAM" id="Phobius"/>
    </source>
</evidence>
<keyword evidence="6 9" id="KW-0472">Membrane</keyword>
<evidence type="ECO:0000256" key="7">
    <source>
        <dbReference type="ARBA" id="ARBA00023180"/>
    </source>
</evidence>
<evidence type="ECO:0000256" key="4">
    <source>
        <dbReference type="ARBA" id="ARBA00022692"/>
    </source>
</evidence>
<keyword evidence="12" id="KW-1185">Reference proteome</keyword>
<evidence type="ECO:0000256" key="2">
    <source>
        <dbReference type="ARBA" id="ARBA00010666"/>
    </source>
</evidence>
<evidence type="ECO:0000313" key="12">
    <source>
        <dbReference type="Proteomes" id="UP000800041"/>
    </source>
</evidence>
<evidence type="ECO:0000259" key="10">
    <source>
        <dbReference type="Pfam" id="PF07779"/>
    </source>
</evidence>
<evidence type="ECO:0000313" key="11">
    <source>
        <dbReference type="EMBL" id="KAF1988750.1"/>
    </source>
</evidence>
<accession>A0A6G1H6V0</accession>
<feature type="transmembrane region" description="Helical" evidence="9">
    <location>
        <begin position="557"/>
        <end position="575"/>
    </location>
</feature>
<evidence type="ECO:0000256" key="3">
    <source>
        <dbReference type="ARBA" id="ARBA00022679"/>
    </source>
</evidence>
<keyword evidence="7" id="KW-0325">Glycoprotein</keyword>
<sequence length="935" mass="104252">MLGLKAASSADLFNQVGYVLFIAVIFLASYRHFLLDSEDPYKCRSLLTSGSWLDPPVTHSNTSLTSRAPFKKWQPEGCLLHSYKPKEIDQCIEKRNVIFAGDSTVRQVFWATARKLNASEAAGYEASAEKHADIGIQINGMWLQFIWDPYLNSTNTREWVRLYKWQQANKIPGPAGKNLTKAIEAEFWMDIEKGGNEIALILLGGGPWFARWFEIGDSLLEYQEAISVLSKNMKEFDVRDASADGIGDQVFFMPGQVPVYNELDPAKKATVLEGEIEVMNTYLARHGKNVLWSFAEMTKGEEAAINTTENAFHVVEAIADRRADVLLNLRCNARLDRTDGFPFDRTCCSPYPAVSWIQLVATFFGGLAVLSGIYMAHKNRNLDVKPQDVIFGALSIAALTLFYCYLADRTQIFSKIAKQYTNPDFFFLSFLALAAGLLTIRESKAPSPRRLPGAGAPVAPVTPPDQPFLSRDQTEEWKGWMQFAILVYHWTGASTVLPIYQVIRILVASYLFQTGYGHSVFFLSKGDYSFKRVFAIMVRLNLLSCALPYTMGTNYLFYYFAPLVSFWYMVIWLTMRVYSTYNTSTQFVVMKIAVACFITSYVMPTSGFYNVVFSVLKTVARIDWDVTEWTFRVGLDRYIVYVGMLCGLIRQRANTSTSPPSLTGSPSSIDSLAKPLSVIAALCTIPLTASLFSTRTTKPASNALHPILSPLPIIAFILLRNSHRRLRNSYSAAFAWLGRCSLETFTLQFHIWLAADTKGLLSLNLLPGNPVVGKWIDFVILTPLFFWASWRVAAATGQVTAWVCVTPKSSSSTTAMASASTTSTSTATVSAEDRPSDPEKDEGASATALLTPPSIFEEVDLSHRRQPRSTALLSSVCNILSACKNAAGKLWPRELKFRALIMLAGLWVLNWVWAFCLIFSRLRGVSVVRDVSADA</sequence>
<evidence type="ECO:0000256" key="5">
    <source>
        <dbReference type="ARBA" id="ARBA00022989"/>
    </source>
</evidence>
<feature type="compositionally biased region" description="Basic and acidic residues" evidence="8">
    <location>
        <begin position="831"/>
        <end position="843"/>
    </location>
</feature>
<feature type="transmembrane region" description="Helical" evidence="9">
    <location>
        <begin position="587"/>
        <end position="609"/>
    </location>
</feature>
<feature type="transmembrane region" description="Helical" evidence="9">
    <location>
        <begin position="356"/>
        <end position="377"/>
    </location>
</feature>
<dbReference type="OrthoDB" id="1932925at2759"/>
<evidence type="ECO:0000256" key="6">
    <source>
        <dbReference type="ARBA" id="ARBA00023136"/>
    </source>
</evidence>
<feature type="domain" description="Cas1p 10 TM acyl transferase" evidence="10">
    <location>
        <begin position="467"/>
        <end position="811"/>
    </location>
</feature>
<dbReference type="GO" id="GO:0016740">
    <property type="term" value="F:transferase activity"/>
    <property type="evidence" value="ECO:0007669"/>
    <property type="project" value="UniProtKB-KW"/>
</dbReference>
<dbReference type="EMBL" id="ML977147">
    <property type="protein sequence ID" value="KAF1988750.1"/>
    <property type="molecule type" value="Genomic_DNA"/>
</dbReference>
<feature type="domain" description="Cas1p 10 TM acyl transferase" evidence="10">
    <location>
        <begin position="342"/>
        <end position="446"/>
    </location>
</feature>
<dbReference type="AlphaFoldDB" id="A0A6G1H6V0"/>
<feature type="transmembrane region" description="Helical" evidence="9">
    <location>
        <begin position="12"/>
        <end position="33"/>
    </location>
</feature>